<keyword evidence="2" id="KW-0597">Phosphoprotein</keyword>
<evidence type="ECO:0000259" key="7">
    <source>
        <dbReference type="SMART" id="SM01156"/>
    </source>
</evidence>
<evidence type="ECO:0000256" key="3">
    <source>
        <dbReference type="ARBA" id="ARBA00022737"/>
    </source>
</evidence>
<dbReference type="GO" id="GO:0010467">
    <property type="term" value="P:gene expression"/>
    <property type="evidence" value="ECO:0007669"/>
    <property type="project" value="UniProtKB-ARBA"/>
</dbReference>
<gene>
    <name evidence="8" type="ORF">PCAR00345_LOCUS4399</name>
</gene>
<name>A0A7S4B2L8_CHRCT</name>
<accession>A0A7S4B2L8</accession>
<dbReference type="InterPro" id="IPR016024">
    <property type="entry name" value="ARM-type_fold"/>
</dbReference>
<dbReference type="InterPro" id="IPR039678">
    <property type="entry name" value="CTNNBL1"/>
</dbReference>
<dbReference type="GO" id="GO:0005681">
    <property type="term" value="C:spliceosomal complex"/>
    <property type="evidence" value="ECO:0007669"/>
    <property type="project" value="TreeGrafter"/>
</dbReference>
<dbReference type="SUPFAM" id="SSF48371">
    <property type="entry name" value="ARM repeat"/>
    <property type="match status" value="1"/>
</dbReference>
<evidence type="ECO:0000256" key="1">
    <source>
        <dbReference type="ARBA" id="ARBA00004123"/>
    </source>
</evidence>
<evidence type="ECO:0000256" key="4">
    <source>
        <dbReference type="ARBA" id="ARBA00023054"/>
    </source>
</evidence>
<feature type="domain" description="Beta-catenin-like protein 1 N-terminal" evidence="7">
    <location>
        <begin position="36"/>
        <end position="149"/>
    </location>
</feature>
<dbReference type="PANTHER" id="PTHR14978:SF0">
    <property type="entry name" value="BETA-CATENIN-LIKE PROTEIN 1"/>
    <property type="match status" value="1"/>
</dbReference>
<dbReference type="AlphaFoldDB" id="A0A7S4B2L8"/>
<evidence type="ECO:0000256" key="6">
    <source>
        <dbReference type="SAM" id="Coils"/>
    </source>
</evidence>
<organism evidence="8">
    <name type="scientific">Chrysotila carterae</name>
    <name type="common">Marine alga</name>
    <name type="synonym">Syracosphaera carterae</name>
    <dbReference type="NCBI Taxonomy" id="13221"/>
    <lineage>
        <taxon>Eukaryota</taxon>
        <taxon>Haptista</taxon>
        <taxon>Haptophyta</taxon>
        <taxon>Prymnesiophyceae</taxon>
        <taxon>Isochrysidales</taxon>
        <taxon>Isochrysidaceae</taxon>
        <taxon>Chrysotila</taxon>
    </lineage>
</organism>
<evidence type="ECO:0000256" key="2">
    <source>
        <dbReference type="ARBA" id="ARBA00022553"/>
    </source>
</evidence>
<dbReference type="SMART" id="SM01156">
    <property type="entry name" value="DUF1716"/>
    <property type="match status" value="1"/>
</dbReference>
<keyword evidence="4 6" id="KW-0175">Coiled coil</keyword>
<keyword evidence="5" id="KW-0539">Nucleus</keyword>
<dbReference type="InterPro" id="IPR011989">
    <property type="entry name" value="ARM-like"/>
</dbReference>
<comment type="subcellular location">
    <subcellularLocation>
        <location evidence="1">Nucleus</location>
    </subcellularLocation>
</comment>
<feature type="coiled-coil region" evidence="6">
    <location>
        <begin position="33"/>
        <end position="67"/>
    </location>
</feature>
<dbReference type="Pfam" id="PF08216">
    <property type="entry name" value="CTNNBL"/>
    <property type="match status" value="1"/>
</dbReference>
<dbReference type="EMBL" id="HBIZ01007667">
    <property type="protein sequence ID" value="CAE0751814.1"/>
    <property type="molecule type" value="Transcribed_RNA"/>
</dbReference>
<evidence type="ECO:0000313" key="8">
    <source>
        <dbReference type="EMBL" id="CAE0751814.1"/>
    </source>
</evidence>
<dbReference type="PANTHER" id="PTHR14978">
    <property type="entry name" value="BETA-CATENIN-LIKE PROTEIN 1 NUCLEAR ASSOCIATED PROTEIN"/>
    <property type="match status" value="1"/>
</dbReference>
<reference evidence="8" key="1">
    <citation type="submission" date="2021-01" db="EMBL/GenBank/DDBJ databases">
        <authorList>
            <person name="Corre E."/>
            <person name="Pelletier E."/>
            <person name="Niang G."/>
            <person name="Scheremetjew M."/>
            <person name="Finn R."/>
            <person name="Kale V."/>
            <person name="Holt S."/>
            <person name="Cochrane G."/>
            <person name="Meng A."/>
            <person name="Brown T."/>
            <person name="Cohen L."/>
        </authorList>
    </citation>
    <scope>NUCLEOTIDE SEQUENCE</scope>
    <source>
        <strain evidence="8">CCMP645</strain>
    </source>
</reference>
<dbReference type="InterPro" id="IPR013180">
    <property type="entry name" value="CTNNBL1_N"/>
</dbReference>
<keyword evidence="3" id="KW-0677">Repeat</keyword>
<feature type="coiled-coil region" evidence="6">
    <location>
        <begin position="539"/>
        <end position="566"/>
    </location>
</feature>
<sequence>MPVVMAHAALSELEAFTYGAAERGQAPAQKRPRREEQKNAVDAAELLAQAEAELDQSMVEVATVDENSMKRMVLSVEKRINENMQMRMKYPDKPEKFMDSELELYQELKRLHVLATAPELYPSFIRTRCIGSLLGLLAHENSDISMDVVDLFHELADADDSTPEDSAALVGSLLEHEAPMLLMEHLQRLDEGEEEEAKTVHNTLAIFEALLESKPEVAEELAQKAGLMKWLLTRIKRRAFHANKLYASELLAVLLQQNASNQTFLGQADGMLSLLTAASQYKRREPQDMEEAELVENVFDCMASALEQSSNQLLFLKAEGIELMILTIKERRYASHGAFKALDAALRANGANCERFVDIRGFKTLFPMLGAAPPPLPAFSKSSGEKKAAQRQHDEHCASVLSTLFHQLSGDRRLRLLGKLAEDDMSKLQKLLQLHRTYAAAVEAAEVAAARESDAEEEDEADAEERAYLARMEAGSYTLQLVDVCLCYAATAKNKQLRQQVLHGLYEDGFSLHDIWANAFDHIKSFGIDTVDAVQRKQTEELGKEVEKLLQKYTTVKEEGADAEAEQE</sequence>
<dbReference type="FunFam" id="1.25.10.10:FF:001136">
    <property type="entry name" value="Beta-catenin-like protein 1"/>
    <property type="match status" value="1"/>
</dbReference>
<proteinExistence type="predicted"/>
<evidence type="ECO:0000256" key="5">
    <source>
        <dbReference type="ARBA" id="ARBA00023242"/>
    </source>
</evidence>
<protein>
    <recommendedName>
        <fullName evidence="7">Beta-catenin-like protein 1 N-terminal domain-containing protein</fullName>
    </recommendedName>
</protein>
<dbReference type="Gene3D" id="1.25.10.10">
    <property type="entry name" value="Leucine-rich Repeat Variant"/>
    <property type="match status" value="1"/>
</dbReference>